<dbReference type="GO" id="GO:0046872">
    <property type="term" value="F:metal ion binding"/>
    <property type="evidence" value="ECO:0007669"/>
    <property type="project" value="UniProtKB-KW"/>
</dbReference>
<dbReference type="EMBL" id="FUYE01000017">
    <property type="protein sequence ID" value="SKB04709.1"/>
    <property type="molecule type" value="Genomic_DNA"/>
</dbReference>
<dbReference type="Proteomes" id="UP000190774">
    <property type="component" value="Unassembled WGS sequence"/>
</dbReference>
<dbReference type="InterPro" id="IPR036909">
    <property type="entry name" value="Cyt_c-like_dom_sf"/>
</dbReference>
<accession>A0A1T4YSE8</accession>
<dbReference type="PANTHER" id="PTHR40394">
    <property type="entry name" value="LIPOPROTEIN-RELATED"/>
    <property type="match status" value="1"/>
</dbReference>
<evidence type="ECO:0000256" key="3">
    <source>
        <dbReference type="ARBA" id="ARBA00023004"/>
    </source>
</evidence>
<evidence type="ECO:0000313" key="7">
    <source>
        <dbReference type="Proteomes" id="UP000190774"/>
    </source>
</evidence>
<dbReference type="PROSITE" id="PS51007">
    <property type="entry name" value="CYTC"/>
    <property type="match status" value="1"/>
</dbReference>
<dbReference type="RefSeq" id="WP_176159560.1">
    <property type="nucleotide sequence ID" value="NZ_FUYE01000017.1"/>
</dbReference>
<proteinExistence type="predicted"/>
<reference evidence="7" key="1">
    <citation type="submission" date="2017-02" db="EMBL/GenBank/DDBJ databases">
        <authorList>
            <person name="Varghese N."/>
            <person name="Submissions S."/>
        </authorList>
    </citation>
    <scope>NUCLEOTIDE SEQUENCE [LARGE SCALE GENOMIC DNA]</scope>
    <source>
        <strain evidence="7">ATCC 700200</strain>
    </source>
</reference>
<organism evidence="6 7">
    <name type="scientific">Prosthecobacter debontii</name>
    <dbReference type="NCBI Taxonomy" id="48467"/>
    <lineage>
        <taxon>Bacteria</taxon>
        <taxon>Pseudomonadati</taxon>
        <taxon>Verrucomicrobiota</taxon>
        <taxon>Verrucomicrobiia</taxon>
        <taxon>Verrucomicrobiales</taxon>
        <taxon>Verrucomicrobiaceae</taxon>
        <taxon>Prosthecobacter</taxon>
    </lineage>
</organism>
<dbReference type="InterPro" id="IPR009056">
    <property type="entry name" value="Cyt_c-like_dom"/>
</dbReference>
<evidence type="ECO:0000259" key="5">
    <source>
        <dbReference type="PROSITE" id="PS51007"/>
    </source>
</evidence>
<feature type="domain" description="Cytochrome c" evidence="5">
    <location>
        <begin position="118"/>
        <end position="210"/>
    </location>
</feature>
<gene>
    <name evidence="6" type="ORF">SAMN02745166_04092</name>
</gene>
<dbReference type="Gene3D" id="1.10.760.10">
    <property type="entry name" value="Cytochrome c-like domain"/>
    <property type="match status" value="1"/>
</dbReference>
<keyword evidence="2 4" id="KW-0479">Metal-binding</keyword>
<keyword evidence="3 4" id="KW-0408">Iron</keyword>
<dbReference type="SUPFAM" id="SSF46626">
    <property type="entry name" value="Cytochrome c"/>
    <property type="match status" value="1"/>
</dbReference>
<name>A0A1T4YSE8_9BACT</name>
<dbReference type="GO" id="GO:0020037">
    <property type="term" value="F:heme binding"/>
    <property type="evidence" value="ECO:0007669"/>
    <property type="project" value="InterPro"/>
</dbReference>
<keyword evidence="1 4" id="KW-0349">Heme</keyword>
<dbReference type="GO" id="GO:0009055">
    <property type="term" value="F:electron transfer activity"/>
    <property type="evidence" value="ECO:0007669"/>
    <property type="project" value="InterPro"/>
</dbReference>
<evidence type="ECO:0000256" key="2">
    <source>
        <dbReference type="ARBA" id="ARBA00022723"/>
    </source>
</evidence>
<dbReference type="PANTHER" id="PTHR40394:SF2">
    <property type="entry name" value="QUINOL:CYTOCHROME C OXIDOREDUCTASE MEMBRANE PROTEIN"/>
    <property type="match status" value="1"/>
</dbReference>
<sequence>MKYFFLSYLFVAAIVVAAFGTRGSKSELPPIEIFQDMDHQAKVKYQAKSDFFADGLGGRRPVKNTVPMGFEIPSKPASSPDYKPATFGFTNGLDYYSTGKVGDYYGDGMPKEITVNKAFLERGELKYNINCAICHGTSGNGKGITSKYGIMTAFNFHQAGSTDTNNAAAYRADGAIFDVITHGKGLMGSYGGNIAVQDRWAIVAYIRAMQVAVKENNVSVQ</sequence>
<dbReference type="AlphaFoldDB" id="A0A1T4YSE8"/>
<evidence type="ECO:0000256" key="1">
    <source>
        <dbReference type="ARBA" id="ARBA00022617"/>
    </source>
</evidence>
<keyword evidence="7" id="KW-1185">Reference proteome</keyword>
<evidence type="ECO:0000256" key="4">
    <source>
        <dbReference type="PROSITE-ProRule" id="PRU00433"/>
    </source>
</evidence>
<dbReference type="STRING" id="48467.SAMN02745166_04092"/>
<evidence type="ECO:0000313" key="6">
    <source>
        <dbReference type="EMBL" id="SKB04709.1"/>
    </source>
</evidence>
<protein>
    <submittedName>
        <fullName evidence="6">Cytochrome c, mono-and diheme variants</fullName>
    </submittedName>
</protein>
<dbReference type="Pfam" id="PF13442">
    <property type="entry name" value="Cytochrome_CBB3"/>
    <property type="match status" value="1"/>
</dbReference>